<comment type="caution">
    <text evidence="2">The sequence shown here is derived from an EMBL/GenBank/DDBJ whole genome shotgun (WGS) entry which is preliminary data.</text>
</comment>
<dbReference type="PANTHER" id="PTHR31435">
    <property type="entry name" value="PROTEIN NATD1"/>
    <property type="match status" value="1"/>
</dbReference>
<dbReference type="AlphaFoldDB" id="A0A7W0DT69"/>
<proteinExistence type="predicted"/>
<reference evidence="2 3" key="1">
    <citation type="submission" date="2020-07" db="EMBL/GenBank/DDBJ databases">
        <title>Streptomyces isolated from Indian soil.</title>
        <authorList>
            <person name="Mandal S."/>
            <person name="Maiti P.K."/>
        </authorList>
    </citation>
    <scope>NUCLEOTIDE SEQUENCE [LARGE SCALE GENOMIC DNA]</scope>
    <source>
        <strain evidence="2 3">PSKA28</strain>
    </source>
</reference>
<name>A0A7W0DT69_9ACTN</name>
<feature type="domain" description="N-acetyltransferase" evidence="1">
    <location>
        <begin position="11"/>
        <end position="97"/>
    </location>
</feature>
<evidence type="ECO:0000313" key="2">
    <source>
        <dbReference type="EMBL" id="MBA2950813.1"/>
    </source>
</evidence>
<dbReference type="Gene3D" id="3.40.630.30">
    <property type="match status" value="1"/>
</dbReference>
<protein>
    <submittedName>
        <fullName evidence="2">N-acetyltransferase</fullName>
    </submittedName>
</protein>
<dbReference type="InterPro" id="IPR016181">
    <property type="entry name" value="Acyl_CoA_acyltransferase"/>
</dbReference>
<dbReference type="PANTHER" id="PTHR31435:SF10">
    <property type="entry name" value="BSR4717 PROTEIN"/>
    <property type="match status" value="1"/>
</dbReference>
<dbReference type="GO" id="GO:0016740">
    <property type="term" value="F:transferase activity"/>
    <property type="evidence" value="ECO:0007669"/>
    <property type="project" value="UniProtKB-KW"/>
</dbReference>
<dbReference type="RefSeq" id="WP_181661738.1">
    <property type="nucleotide sequence ID" value="NZ_JACEHE010000033.1"/>
</dbReference>
<organism evidence="2 3">
    <name type="scientific">Streptomyces himalayensis subsp. himalayensis</name>
    <dbReference type="NCBI Taxonomy" id="2756131"/>
    <lineage>
        <taxon>Bacteria</taxon>
        <taxon>Bacillati</taxon>
        <taxon>Actinomycetota</taxon>
        <taxon>Actinomycetes</taxon>
        <taxon>Kitasatosporales</taxon>
        <taxon>Streptomycetaceae</taxon>
        <taxon>Streptomyces</taxon>
        <taxon>Streptomyces himalayensis</taxon>
    </lineage>
</organism>
<accession>A0A7W0DT69</accession>
<dbReference type="SUPFAM" id="SSF55729">
    <property type="entry name" value="Acyl-CoA N-acyltransferases (Nat)"/>
    <property type="match status" value="1"/>
</dbReference>
<dbReference type="PROSITE" id="PS51729">
    <property type="entry name" value="GNAT_YJDJ"/>
    <property type="match status" value="1"/>
</dbReference>
<sequence>MTQNASAPVVERIDARHRYAILVDGKTAGFTAYRDRDGQRVFFHTEIDDTFAGQGLASLLVHEALTDVRKSGKRIVPVCPYVAKYLTKHDEFTDITDPVTPEVLQWLDAELAAS</sequence>
<keyword evidence="2" id="KW-0808">Transferase</keyword>
<evidence type="ECO:0000313" key="3">
    <source>
        <dbReference type="Proteomes" id="UP000545761"/>
    </source>
</evidence>
<dbReference type="Pfam" id="PF14542">
    <property type="entry name" value="Acetyltransf_CG"/>
    <property type="match status" value="1"/>
</dbReference>
<evidence type="ECO:0000259" key="1">
    <source>
        <dbReference type="PROSITE" id="PS51729"/>
    </source>
</evidence>
<dbReference type="InterPro" id="IPR031165">
    <property type="entry name" value="GNAT_YJDJ"/>
</dbReference>
<dbReference type="Proteomes" id="UP000545761">
    <property type="component" value="Unassembled WGS sequence"/>
</dbReference>
<gene>
    <name evidence="2" type="ORF">H1D24_34875</name>
</gene>
<dbReference type="InterPro" id="IPR045057">
    <property type="entry name" value="Gcn5-rel_NAT"/>
</dbReference>
<dbReference type="EMBL" id="JACEHE010000033">
    <property type="protein sequence ID" value="MBA2950813.1"/>
    <property type="molecule type" value="Genomic_DNA"/>
</dbReference>